<feature type="compositionally biased region" description="Polar residues" evidence="1">
    <location>
        <begin position="42"/>
        <end position="57"/>
    </location>
</feature>
<evidence type="ECO:0000256" key="1">
    <source>
        <dbReference type="SAM" id="MobiDB-lite"/>
    </source>
</evidence>
<sequence>MPCAPRASKKKPECLWCEYHEKYEAGTVQRAHRKKYGPFPFTISQPTPVPTVQSVTEIPSDDDTSVSSGTESDFDRGENTNHSSGVISHMDVDVDDLLDFDGAVDGGTIELDAASAGTRGADDLGIETIGIGFLSRELLRDLHDVAWDTPSDLVEGEGEVEEDIPVEDEDNALTEHEELGAIDWDEFTAYGRDGRLSAWDSLGQDWELEYQNIR</sequence>
<protein>
    <submittedName>
        <fullName evidence="2">Uncharacterized protein</fullName>
    </submittedName>
</protein>
<keyword evidence="3" id="KW-1185">Reference proteome</keyword>
<dbReference type="EMBL" id="ML179981">
    <property type="protein sequence ID" value="THU79747.1"/>
    <property type="molecule type" value="Genomic_DNA"/>
</dbReference>
<name>A0A4S8KV19_DENBC</name>
<accession>A0A4S8KV19</accession>
<gene>
    <name evidence="2" type="ORF">K435DRAFT_810457</name>
</gene>
<dbReference type="AlphaFoldDB" id="A0A4S8KV19"/>
<organism evidence="2 3">
    <name type="scientific">Dendrothele bispora (strain CBS 962.96)</name>
    <dbReference type="NCBI Taxonomy" id="1314807"/>
    <lineage>
        <taxon>Eukaryota</taxon>
        <taxon>Fungi</taxon>
        <taxon>Dikarya</taxon>
        <taxon>Basidiomycota</taxon>
        <taxon>Agaricomycotina</taxon>
        <taxon>Agaricomycetes</taxon>
        <taxon>Agaricomycetidae</taxon>
        <taxon>Agaricales</taxon>
        <taxon>Agaricales incertae sedis</taxon>
        <taxon>Dendrothele</taxon>
    </lineage>
</organism>
<proteinExistence type="predicted"/>
<feature type="region of interest" description="Disordered" evidence="1">
    <location>
        <begin position="42"/>
        <end position="86"/>
    </location>
</feature>
<evidence type="ECO:0000313" key="2">
    <source>
        <dbReference type="EMBL" id="THU79747.1"/>
    </source>
</evidence>
<dbReference type="Proteomes" id="UP000297245">
    <property type="component" value="Unassembled WGS sequence"/>
</dbReference>
<evidence type="ECO:0000313" key="3">
    <source>
        <dbReference type="Proteomes" id="UP000297245"/>
    </source>
</evidence>
<reference evidence="2 3" key="1">
    <citation type="journal article" date="2019" name="Nat. Ecol. Evol.">
        <title>Megaphylogeny resolves global patterns of mushroom evolution.</title>
        <authorList>
            <person name="Varga T."/>
            <person name="Krizsan K."/>
            <person name="Foldi C."/>
            <person name="Dima B."/>
            <person name="Sanchez-Garcia M."/>
            <person name="Sanchez-Ramirez S."/>
            <person name="Szollosi G.J."/>
            <person name="Szarkandi J.G."/>
            <person name="Papp V."/>
            <person name="Albert L."/>
            <person name="Andreopoulos W."/>
            <person name="Angelini C."/>
            <person name="Antonin V."/>
            <person name="Barry K.W."/>
            <person name="Bougher N.L."/>
            <person name="Buchanan P."/>
            <person name="Buyck B."/>
            <person name="Bense V."/>
            <person name="Catcheside P."/>
            <person name="Chovatia M."/>
            <person name="Cooper J."/>
            <person name="Damon W."/>
            <person name="Desjardin D."/>
            <person name="Finy P."/>
            <person name="Geml J."/>
            <person name="Haridas S."/>
            <person name="Hughes K."/>
            <person name="Justo A."/>
            <person name="Karasinski D."/>
            <person name="Kautmanova I."/>
            <person name="Kiss B."/>
            <person name="Kocsube S."/>
            <person name="Kotiranta H."/>
            <person name="LaButti K.M."/>
            <person name="Lechner B.E."/>
            <person name="Liimatainen K."/>
            <person name="Lipzen A."/>
            <person name="Lukacs Z."/>
            <person name="Mihaltcheva S."/>
            <person name="Morgado L.N."/>
            <person name="Niskanen T."/>
            <person name="Noordeloos M.E."/>
            <person name="Ohm R.A."/>
            <person name="Ortiz-Santana B."/>
            <person name="Ovrebo C."/>
            <person name="Racz N."/>
            <person name="Riley R."/>
            <person name="Savchenko A."/>
            <person name="Shiryaev A."/>
            <person name="Soop K."/>
            <person name="Spirin V."/>
            <person name="Szebenyi C."/>
            <person name="Tomsovsky M."/>
            <person name="Tulloss R.E."/>
            <person name="Uehling J."/>
            <person name="Grigoriev I.V."/>
            <person name="Vagvolgyi C."/>
            <person name="Papp T."/>
            <person name="Martin F.M."/>
            <person name="Miettinen O."/>
            <person name="Hibbett D.S."/>
            <person name="Nagy L.G."/>
        </authorList>
    </citation>
    <scope>NUCLEOTIDE SEQUENCE [LARGE SCALE GENOMIC DNA]</scope>
    <source>
        <strain evidence="2 3">CBS 962.96</strain>
    </source>
</reference>